<feature type="region of interest" description="Disordered" evidence="2">
    <location>
        <begin position="39"/>
        <end position="59"/>
    </location>
</feature>
<keyword evidence="4" id="KW-1185">Reference proteome</keyword>
<dbReference type="EMBL" id="BAAAJE010000026">
    <property type="protein sequence ID" value="GAA1159699.1"/>
    <property type="molecule type" value="Genomic_DNA"/>
</dbReference>
<dbReference type="InterPro" id="IPR050483">
    <property type="entry name" value="CoA-transferase_III_domain"/>
</dbReference>
<dbReference type="SUPFAM" id="SSF89796">
    <property type="entry name" value="CoA-transferase family III (CaiB/BaiF)"/>
    <property type="match status" value="1"/>
</dbReference>
<name>A0ABP4FA55_9ACTN</name>
<evidence type="ECO:0000313" key="4">
    <source>
        <dbReference type="Proteomes" id="UP001499979"/>
    </source>
</evidence>
<gene>
    <name evidence="3" type="ORF">GCM10009606_42250</name>
</gene>
<dbReference type="Gene3D" id="3.30.1540.10">
    <property type="entry name" value="formyl-coa transferase, domain 3"/>
    <property type="match status" value="1"/>
</dbReference>
<proteinExistence type="predicted"/>
<keyword evidence="1 3" id="KW-0808">Transferase</keyword>
<dbReference type="Proteomes" id="UP001499979">
    <property type="component" value="Unassembled WGS sequence"/>
</dbReference>
<protein>
    <submittedName>
        <fullName evidence="3">CoA transferase</fullName>
    </submittedName>
</protein>
<dbReference type="InterPro" id="IPR044855">
    <property type="entry name" value="CoA-Trfase_III_dom3_sf"/>
</dbReference>
<dbReference type="InterPro" id="IPR023606">
    <property type="entry name" value="CoA-Trfase_III_dom_1_sf"/>
</dbReference>
<dbReference type="GO" id="GO:0016740">
    <property type="term" value="F:transferase activity"/>
    <property type="evidence" value="ECO:0007669"/>
    <property type="project" value="UniProtKB-KW"/>
</dbReference>
<evidence type="ECO:0000313" key="3">
    <source>
        <dbReference type="EMBL" id="GAA1159699.1"/>
    </source>
</evidence>
<accession>A0ABP4FA55</accession>
<dbReference type="PANTHER" id="PTHR48207">
    <property type="entry name" value="SUCCINATE--HYDROXYMETHYLGLUTARATE COA-TRANSFERASE"/>
    <property type="match status" value="1"/>
</dbReference>
<dbReference type="PANTHER" id="PTHR48207:SF3">
    <property type="entry name" value="SUCCINATE--HYDROXYMETHYLGLUTARATE COA-TRANSFERASE"/>
    <property type="match status" value="1"/>
</dbReference>
<dbReference type="Gene3D" id="3.40.50.10540">
    <property type="entry name" value="Crotonobetainyl-coa:carnitine coa-transferase, domain 1"/>
    <property type="match status" value="1"/>
</dbReference>
<reference evidence="4" key="1">
    <citation type="journal article" date="2019" name="Int. J. Syst. Evol. Microbiol.">
        <title>The Global Catalogue of Microorganisms (GCM) 10K type strain sequencing project: providing services to taxonomists for standard genome sequencing and annotation.</title>
        <authorList>
            <consortium name="The Broad Institute Genomics Platform"/>
            <consortium name="The Broad Institute Genome Sequencing Center for Infectious Disease"/>
            <person name="Wu L."/>
            <person name="Ma J."/>
        </authorList>
    </citation>
    <scope>NUCLEOTIDE SEQUENCE [LARGE SCALE GENOMIC DNA]</scope>
    <source>
        <strain evidence="4">JCM 11813</strain>
    </source>
</reference>
<dbReference type="RefSeq" id="WP_343909939.1">
    <property type="nucleotide sequence ID" value="NZ_BAAAJE010000026.1"/>
</dbReference>
<dbReference type="Pfam" id="PF02515">
    <property type="entry name" value="CoA_transf_3"/>
    <property type="match status" value="1"/>
</dbReference>
<comment type="caution">
    <text evidence="3">The sequence shown here is derived from an EMBL/GenBank/DDBJ whole genome shotgun (WGS) entry which is preliminary data.</text>
</comment>
<evidence type="ECO:0000256" key="2">
    <source>
        <dbReference type="SAM" id="MobiDB-lite"/>
    </source>
</evidence>
<organism evidence="3 4">
    <name type="scientific">Nocardioides aquiterrae</name>
    <dbReference type="NCBI Taxonomy" id="203799"/>
    <lineage>
        <taxon>Bacteria</taxon>
        <taxon>Bacillati</taxon>
        <taxon>Actinomycetota</taxon>
        <taxon>Actinomycetes</taxon>
        <taxon>Propionibacteriales</taxon>
        <taxon>Nocardioidaceae</taxon>
        <taxon>Nocardioides</taxon>
    </lineage>
</organism>
<sequence>MTGPLEGVLVADFSRVLAGPLATATLADLGATVVKVERPGTGDDTRQWGPPWTDNSSSYFESANRTKKSVELDLADPGDRELAVELARRADVLVENFKDGTLARHGLGYDAVAAANPGVVYASVTGFGSRAGRDLPGYDFLVQAVGGLMSITGTPESPTKVGVALVDVLTSKDAVVGILAALRAREVTGRGQRVEVNLLSSLLAALVNQGSSYLATGESPSAMGNRHPSIAPYETLAAQDGHLAVGCGNDGQFRRLTSVLGLPWLGTDRRFARNADRVAHRPELVALLEAQLGTHDVDFWVDRLATVGVPAGRVGSVAEAFGLATRLGLEPVVDVGPGALGQVRSPLTFSETPVSRYAAPPRLGEHNTDVRHWLTEESDR</sequence>
<evidence type="ECO:0000256" key="1">
    <source>
        <dbReference type="ARBA" id="ARBA00022679"/>
    </source>
</evidence>
<dbReference type="InterPro" id="IPR003673">
    <property type="entry name" value="CoA-Trfase_fam_III"/>
</dbReference>